<dbReference type="AlphaFoldDB" id="K6ZUD6"/>
<evidence type="ECO:0000313" key="2">
    <source>
        <dbReference type="Proteomes" id="UP000006251"/>
    </source>
</evidence>
<sequence length="42" mass="4908">MPSNPSKQKLLLNVFNNEGAFYTVNTTSIQQKLRFYAVFLHF</sequence>
<accession>K6ZUD6</accession>
<reference evidence="2" key="1">
    <citation type="journal article" date="2014" name="Environ. Microbiol.">
        <title>Comparative genomics of the marine bacterial genus Glaciecola reveals the high degree of genomic diversity and genomic characteristic for cold adaptation.</title>
        <authorList>
            <person name="Qin Q.L."/>
            <person name="Xie B.B."/>
            <person name="Yu Y."/>
            <person name="Shu Y.L."/>
            <person name="Rong J.C."/>
            <person name="Zhang Y.J."/>
            <person name="Zhao D.L."/>
            <person name="Chen X.L."/>
            <person name="Zhang X.Y."/>
            <person name="Chen B."/>
            <person name="Zhou B.C."/>
            <person name="Zhang Y.Z."/>
        </authorList>
    </citation>
    <scope>NUCLEOTIDE SEQUENCE [LARGE SCALE GENOMIC DNA]</scope>
    <source>
        <strain evidence="2">ACAM 615</strain>
    </source>
</reference>
<organism evidence="1 2">
    <name type="scientific">Brumicola pallidula DSM 14239 = ACAM 615</name>
    <dbReference type="NCBI Taxonomy" id="1121922"/>
    <lineage>
        <taxon>Bacteria</taxon>
        <taxon>Pseudomonadati</taxon>
        <taxon>Pseudomonadota</taxon>
        <taxon>Gammaproteobacteria</taxon>
        <taxon>Alteromonadales</taxon>
        <taxon>Alteromonadaceae</taxon>
        <taxon>Brumicola</taxon>
    </lineage>
</organism>
<dbReference type="Proteomes" id="UP000006251">
    <property type="component" value="Unassembled WGS sequence"/>
</dbReference>
<protein>
    <submittedName>
        <fullName evidence="1">Uncharacterized protein</fullName>
    </submittedName>
</protein>
<gene>
    <name evidence="1" type="ORF">GPAL_0063</name>
</gene>
<evidence type="ECO:0000313" key="1">
    <source>
        <dbReference type="EMBL" id="GAC26945.1"/>
    </source>
</evidence>
<dbReference type="EMBL" id="BAEQ01000004">
    <property type="protein sequence ID" value="GAC26945.1"/>
    <property type="molecule type" value="Genomic_DNA"/>
</dbReference>
<keyword evidence="2" id="KW-1185">Reference proteome</keyword>
<proteinExistence type="predicted"/>
<name>K6ZUD6_9ALTE</name>
<comment type="caution">
    <text evidence="1">The sequence shown here is derived from an EMBL/GenBank/DDBJ whole genome shotgun (WGS) entry which is preliminary data.</text>
</comment>